<keyword evidence="1" id="KW-0812">Transmembrane</keyword>
<dbReference type="AlphaFoldDB" id="A0A8D8E610"/>
<evidence type="ECO:0000256" key="1">
    <source>
        <dbReference type="SAM" id="Phobius"/>
    </source>
</evidence>
<dbReference type="EMBL" id="HBUE01287420">
    <property type="protein sequence ID" value="CAG6572347.1"/>
    <property type="molecule type" value="Transcribed_RNA"/>
</dbReference>
<evidence type="ECO:0000313" key="2">
    <source>
        <dbReference type="EMBL" id="CAG6520780.1"/>
    </source>
</evidence>
<keyword evidence="1" id="KW-1133">Transmembrane helix</keyword>
<keyword evidence="1" id="KW-0472">Membrane</keyword>
<name>A0A8D8E610_CULPI</name>
<organism evidence="2">
    <name type="scientific">Culex pipiens</name>
    <name type="common">House mosquito</name>
    <dbReference type="NCBI Taxonomy" id="7175"/>
    <lineage>
        <taxon>Eukaryota</taxon>
        <taxon>Metazoa</taxon>
        <taxon>Ecdysozoa</taxon>
        <taxon>Arthropoda</taxon>
        <taxon>Hexapoda</taxon>
        <taxon>Insecta</taxon>
        <taxon>Pterygota</taxon>
        <taxon>Neoptera</taxon>
        <taxon>Endopterygota</taxon>
        <taxon>Diptera</taxon>
        <taxon>Nematocera</taxon>
        <taxon>Culicoidea</taxon>
        <taxon>Culicidae</taxon>
        <taxon>Culicinae</taxon>
        <taxon>Culicini</taxon>
        <taxon>Culex</taxon>
        <taxon>Culex</taxon>
    </lineage>
</organism>
<reference evidence="2" key="1">
    <citation type="submission" date="2021-05" db="EMBL/GenBank/DDBJ databases">
        <authorList>
            <person name="Alioto T."/>
            <person name="Alioto T."/>
            <person name="Gomez Garrido J."/>
        </authorList>
    </citation>
    <scope>NUCLEOTIDE SEQUENCE</scope>
</reference>
<feature type="transmembrane region" description="Helical" evidence="1">
    <location>
        <begin position="61"/>
        <end position="86"/>
    </location>
</feature>
<proteinExistence type="predicted"/>
<protein>
    <submittedName>
        <fullName evidence="2">(northern house mosquito) hypothetical protein</fullName>
    </submittedName>
</protein>
<dbReference type="EMBL" id="HBUE01181804">
    <property type="protein sequence ID" value="CAG6520780.1"/>
    <property type="molecule type" value="Transcribed_RNA"/>
</dbReference>
<accession>A0A8D8E610</accession>
<sequence>MFAQCVCVCVCLKPQVPDDGTRGTFESIWRQLWQLVGKKFEGKKVEQKGINKTSVKNVTFSFFNCCCFLYCRVCLHCILFLLFSFLTHTKRNSKIIKLITNSFGVINNGLKLELFLACAASTVQSKTYYNVDVFFCKTKRVLLKWGENFWSHQSLST</sequence>